<dbReference type="PANTHER" id="PTHR42878">
    <property type="entry name" value="TWO-COMPONENT HISTIDINE KINASE"/>
    <property type="match status" value="1"/>
</dbReference>
<comment type="caution">
    <text evidence="10">The sequence shown here is derived from an EMBL/GenBank/DDBJ whole genome shotgun (WGS) entry which is preliminary data.</text>
</comment>
<evidence type="ECO:0000256" key="6">
    <source>
        <dbReference type="PROSITE-ProRule" id="PRU00169"/>
    </source>
</evidence>
<keyword evidence="5" id="KW-0418">Kinase</keyword>
<dbReference type="Gene3D" id="3.40.50.2300">
    <property type="match status" value="1"/>
</dbReference>
<dbReference type="GO" id="GO:0000155">
    <property type="term" value="F:phosphorelay sensor kinase activity"/>
    <property type="evidence" value="ECO:0007669"/>
    <property type="project" value="InterPro"/>
</dbReference>
<gene>
    <name evidence="10" type="ORF">GMST_23300</name>
</gene>
<dbReference type="Pfam" id="PF00072">
    <property type="entry name" value="Response_reg"/>
    <property type="match status" value="1"/>
</dbReference>
<evidence type="ECO:0000256" key="3">
    <source>
        <dbReference type="ARBA" id="ARBA00022553"/>
    </source>
</evidence>
<dbReference type="InterPro" id="IPR036097">
    <property type="entry name" value="HisK_dim/P_sf"/>
</dbReference>
<dbReference type="EMBL" id="BLXX01000006">
    <property type="protein sequence ID" value="GFO60005.1"/>
    <property type="molecule type" value="Genomic_DNA"/>
</dbReference>
<dbReference type="GO" id="GO:0007234">
    <property type="term" value="P:osmosensory signaling via phosphorelay pathway"/>
    <property type="evidence" value="ECO:0007669"/>
    <property type="project" value="TreeGrafter"/>
</dbReference>
<evidence type="ECO:0000259" key="8">
    <source>
        <dbReference type="PROSITE" id="PS50109"/>
    </source>
</evidence>
<dbReference type="SUPFAM" id="SSF47384">
    <property type="entry name" value="Homodimeric domain of signal transducing histidine kinase"/>
    <property type="match status" value="1"/>
</dbReference>
<dbReference type="RefSeq" id="WP_183354823.1">
    <property type="nucleotide sequence ID" value="NZ_BLXX01000006.1"/>
</dbReference>
<dbReference type="InterPro" id="IPR001789">
    <property type="entry name" value="Sig_transdc_resp-reg_receiver"/>
</dbReference>
<keyword evidence="3 6" id="KW-0597">Phosphoprotein</keyword>
<dbReference type="InterPro" id="IPR003661">
    <property type="entry name" value="HisK_dim/P_dom"/>
</dbReference>
<dbReference type="CDD" id="cd19920">
    <property type="entry name" value="REC_PA4781-like"/>
    <property type="match status" value="1"/>
</dbReference>
<evidence type="ECO:0000256" key="1">
    <source>
        <dbReference type="ARBA" id="ARBA00000085"/>
    </source>
</evidence>
<dbReference type="InterPro" id="IPR050351">
    <property type="entry name" value="BphY/WalK/GraS-like"/>
</dbReference>
<dbReference type="SUPFAM" id="SSF55874">
    <property type="entry name" value="ATPase domain of HSP90 chaperone/DNA topoisomerase II/histidine kinase"/>
    <property type="match status" value="1"/>
</dbReference>
<dbReference type="GO" id="GO:0000156">
    <property type="term" value="F:phosphorelay response regulator activity"/>
    <property type="evidence" value="ECO:0007669"/>
    <property type="project" value="TreeGrafter"/>
</dbReference>
<dbReference type="PANTHER" id="PTHR42878:SF15">
    <property type="entry name" value="BACTERIOPHYTOCHROME"/>
    <property type="match status" value="1"/>
</dbReference>
<dbReference type="InterPro" id="IPR004358">
    <property type="entry name" value="Sig_transdc_His_kin-like_C"/>
</dbReference>
<dbReference type="Gene3D" id="3.30.565.10">
    <property type="entry name" value="Histidine kinase-like ATPase, C-terminal domain"/>
    <property type="match status" value="1"/>
</dbReference>
<dbReference type="PROSITE" id="PS50110">
    <property type="entry name" value="RESPONSE_REGULATORY"/>
    <property type="match status" value="1"/>
</dbReference>
<dbReference type="EC" id="2.7.13.3" evidence="2"/>
<protein>
    <recommendedName>
        <fullName evidence="2">histidine kinase</fullName>
        <ecNumber evidence="2">2.7.13.3</ecNumber>
    </recommendedName>
</protein>
<dbReference type="Pfam" id="PF00512">
    <property type="entry name" value="HisKA"/>
    <property type="match status" value="1"/>
</dbReference>
<dbReference type="PROSITE" id="PS50109">
    <property type="entry name" value="HIS_KIN"/>
    <property type="match status" value="1"/>
</dbReference>
<name>A0A6V8MJ09_9BACT</name>
<sequence length="435" mass="48367">MEALPGRPRVLIVDDAPENVQLLTEMLHDDCQTVSASNGLQAIKLANDDPAPDVILLDIMMPGMNGYEVCTRLKAEPKTSAIPIIFVTALTDKNEEHKGLELGGADFITRPFNSRLVRTRIRYQLEIKRFRALHEPVPGGKVLPHTTIQLELAERRRLDEESAALNLELEALLSAARTERDHLARQHDEDLRQLEELGRLCERRTRDLGLVQRELESFSYSISHDLRAPLRHLLGFSSALVEDYGPQLDATAQSYLGCITKAGHRLEQQVEALTLLSRIARQPLNPVTVDLSRAVREIAAGLAERSPGRQVEWSIEEGVEGEGDGNLLKVVLEHLLGNAHKFTGKLSQAKIEFGRGVYQGRDVIFVRDNGAGFDMRFAERLFGVFQRMHKEGEFEGIGIGLATVQRILHRHGGAIWAEAAVDGGATFYFTLPTSG</sequence>
<dbReference type="SMART" id="SM00388">
    <property type="entry name" value="HisKA"/>
    <property type="match status" value="1"/>
</dbReference>
<dbReference type="InterPro" id="IPR036890">
    <property type="entry name" value="HATPase_C_sf"/>
</dbReference>
<dbReference type="Proteomes" id="UP000556026">
    <property type="component" value="Unassembled WGS sequence"/>
</dbReference>
<dbReference type="PRINTS" id="PR00344">
    <property type="entry name" value="BCTRLSENSOR"/>
</dbReference>
<evidence type="ECO:0000313" key="10">
    <source>
        <dbReference type="EMBL" id="GFO60005.1"/>
    </source>
</evidence>
<feature type="coiled-coil region" evidence="7">
    <location>
        <begin position="150"/>
        <end position="186"/>
    </location>
</feature>
<evidence type="ECO:0000256" key="7">
    <source>
        <dbReference type="SAM" id="Coils"/>
    </source>
</evidence>
<accession>A0A6V8MJ09</accession>
<keyword evidence="4" id="KW-0808">Transferase</keyword>
<dbReference type="FunFam" id="3.30.565.10:FF:000006">
    <property type="entry name" value="Sensor histidine kinase WalK"/>
    <property type="match status" value="1"/>
</dbReference>
<keyword evidence="7" id="KW-0175">Coiled coil</keyword>
<evidence type="ECO:0000259" key="9">
    <source>
        <dbReference type="PROSITE" id="PS50110"/>
    </source>
</evidence>
<organism evidence="10 11">
    <name type="scientific">Geomonas silvestris</name>
    <dbReference type="NCBI Taxonomy" id="2740184"/>
    <lineage>
        <taxon>Bacteria</taxon>
        <taxon>Pseudomonadati</taxon>
        <taxon>Thermodesulfobacteriota</taxon>
        <taxon>Desulfuromonadia</taxon>
        <taxon>Geobacterales</taxon>
        <taxon>Geobacteraceae</taxon>
        <taxon>Geomonas</taxon>
    </lineage>
</organism>
<evidence type="ECO:0000256" key="5">
    <source>
        <dbReference type="ARBA" id="ARBA00022777"/>
    </source>
</evidence>
<evidence type="ECO:0000256" key="2">
    <source>
        <dbReference type="ARBA" id="ARBA00012438"/>
    </source>
</evidence>
<dbReference type="SUPFAM" id="SSF52172">
    <property type="entry name" value="CheY-like"/>
    <property type="match status" value="1"/>
</dbReference>
<proteinExistence type="predicted"/>
<dbReference type="GO" id="GO:0030295">
    <property type="term" value="F:protein kinase activator activity"/>
    <property type="evidence" value="ECO:0007669"/>
    <property type="project" value="TreeGrafter"/>
</dbReference>
<feature type="modified residue" description="4-aspartylphosphate" evidence="6">
    <location>
        <position position="58"/>
    </location>
</feature>
<feature type="domain" description="Response regulatory" evidence="9">
    <location>
        <begin position="9"/>
        <end position="125"/>
    </location>
</feature>
<dbReference type="InterPro" id="IPR011006">
    <property type="entry name" value="CheY-like_superfamily"/>
</dbReference>
<reference evidence="11" key="1">
    <citation type="submission" date="2020-06" db="EMBL/GenBank/DDBJ databases">
        <title>Draft genomic sequence of Geomonas sp. Red330.</title>
        <authorList>
            <person name="Itoh H."/>
            <person name="Zhenxing X."/>
            <person name="Ushijima N."/>
            <person name="Masuda Y."/>
            <person name="Shiratori Y."/>
            <person name="Senoo K."/>
        </authorList>
    </citation>
    <scope>NUCLEOTIDE SEQUENCE [LARGE SCALE GENOMIC DNA]</scope>
    <source>
        <strain evidence="11">Red330</strain>
    </source>
</reference>
<dbReference type="SMART" id="SM00448">
    <property type="entry name" value="REC"/>
    <property type="match status" value="1"/>
</dbReference>
<dbReference type="SMART" id="SM00387">
    <property type="entry name" value="HATPase_c"/>
    <property type="match status" value="1"/>
</dbReference>
<evidence type="ECO:0000256" key="4">
    <source>
        <dbReference type="ARBA" id="ARBA00022679"/>
    </source>
</evidence>
<dbReference type="Pfam" id="PF02518">
    <property type="entry name" value="HATPase_c"/>
    <property type="match status" value="1"/>
</dbReference>
<comment type="catalytic activity">
    <reaction evidence="1">
        <text>ATP + protein L-histidine = ADP + protein N-phospho-L-histidine.</text>
        <dbReference type="EC" id="2.7.13.3"/>
    </reaction>
</comment>
<dbReference type="InterPro" id="IPR005467">
    <property type="entry name" value="His_kinase_dom"/>
</dbReference>
<dbReference type="CDD" id="cd00082">
    <property type="entry name" value="HisKA"/>
    <property type="match status" value="1"/>
</dbReference>
<evidence type="ECO:0000313" key="11">
    <source>
        <dbReference type="Proteomes" id="UP000556026"/>
    </source>
</evidence>
<dbReference type="AlphaFoldDB" id="A0A6V8MJ09"/>
<dbReference type="InterPro" id="IPR003594">
    <property type="entry name" value="HATPase_dom"/>
</dbReference>
<dbReference type="Gene3D" id="1.10.287.130">
    <property type="match status" value="1"/>
</dbReference>
<keyword evidence="11" id="KW-1185">Reference proteome</keyword>
<feature type="domain" description="Histidine kinase" evidence="8">
    <location>
        <begin position="221"/>
        <end position="435"/>
    </location>
</feature>